<dbReference type="RefSeq" id="WP_284270662.1">
    <property type="nucleotide sequence ID" value="NZ_BSOW01000021.1"/>
</dbReference>
<organism evidence="1 2">
    <name type="scientific">Bradyrhizobium iriomotense</name>
    <dbReference type="NCBI Taxonomy" id="441950"/>
    <lineage>
        <taxon>Bacteria</taxon>
        <taxon>Pseudomonadati</taxon>
        <taxon>Pseudomonadota</taxon>
        <taxon>Alphaproteobacteria</taxon>
        <taxon>Hyphomicrobiales</taxon>
        <taxon>Nitrobacteraceae</taxon>
        <taxon>Bradyrhizobium</taxon>
    </lineage>
</organism>
<comment type="caution">
    <text evidence="1">The sequence shown here is derived from an EMBL/GenBank/DDBJ whole genome shotgun (WGS) entry which is preliminary data.</text>
</comment>
<sequence length="134" mass="13808">MAALAIAEQITNAETPKAPGNDRADETKAGDVNASIPLVALLLSRPDVKSVAALKGQNVAIDKAQSAVEQDIRAALEAVGATDAQLSVGDRASLDRLISGDVQAAVVKLVSPDAADAFPEINGFKVLRVPLFAH</sequence>
<dbReference type="SUPFAM" id="SSF53850">
    <property type="entry name" value="Periplasmic binding protein-like II"/>
    <property type="match status" value="1"/>
</dbReference>
<proteinExistence type="predicted"/>
<evidence type="ECO:0000313" key="1">
    <source>
        <dbReference type="EMBL" id="GLR88845.1"/>
    </source>
</evidence>
<evidence type="ECO:0000313" key="2">
    <source>
        <dbReference type="Proteomes" id="UP001156905"/>
    </source>
</evidence>
<accession>A0ABQ6B582</accession>
<name>A0ABQ6B582_9BRAD</name>
<keyword evidence="2" id="KW-1185">Reference proteome</keyword>
<dbReference type="Gene3D" id="3.40.190.10">
    <property type="entry name" value="Periplasmic binding protein-like II"/>
    <property type="match status" value="1"/>
</dbReference>
<reference evidence="2" key="1">
    <citation type="journal article" date="2019" name="Int. J. Syst. Evol. Microbiol.">
        <title>The Global Catalogue of Microorganisms (GCM) 10K type strain sequencing project: providing services to taxonomists for standard genome sequencing and annotation.</title>
        <authorList>
            <consortium name="The Broad Institute Genomics Platform"/>
            <consortium name="The Broad Institute Genome Sequencing Center for Infectious Disease"/>
            <person name="Wu L."/>
            <person name="Ma J."/>
        </authorList>
    </citation>
    <scope>NUCLEOTIDE SEQUENCE [LARGE SCALE GENOMIC DNA]</scope>
    <source>
        <strain evidence="2">NBRC 102520</strain>
    </source>
</reference>
<gene>
    <name evidence="1" type="ORF">GCM10007857_55580</name>
</gene>
<protein>
    <submittedName>
        <fullName evidence="1">Uncharacterized protein</fullName>
    </submittedName>
</protein>
<dbReference type="Proteomes" id="UP001156905">
    <property type="component" value="Unassembled WGS sequence"/>
</dbReference>
<dbReference type="EMBL" id="BSOW01000021">
    <property type="protein sequence ID" value="GLR88845.1"/>
    <property type="molecule type" value="Genomic_DNA"/>
</dbReference>